<proteinExistence type="predicted"/>
<dbReference type="EMBL" id="VCAZ01000051">
    <property type="protein sequence ID" value="TSM94646.1"/>
    <property type="molecule type" value="Genomic_DNA"/>
</dbReference>
<gene>
    <name evidence="2" type="ORF">Baya_8441</name>
</gene>
<protein>
    <submittedName>
        <fullName evidence="2">Uncharacterized protein</fullName>
    </submittedName>
</protein>
<dbReference type="AlphaFoldDB" id="A0A556U5P0"/>
<feature type="compositionally biased region" description="Basic and acidic residues" evidence="1">
    <location>
        <begin position="866"/>
        <end position="875"/>
    </location>
</feature>
<organism evidence="2 3">
    <name type="scientific">Bagarius yarrelli</name>
    <name type="common">Goonch</name>
    <name type="synonym">Bagrus yarrelli</name>
    <dbReference type="NCBI Taxonomy" id="175774"/>
    <lineage>
        <taxon>Eukaryota</taxon>
        <taxon>Metazoa</taxon>
        <taxon>Chordata</taxon>
        <taxon>Craniata</taxon>
        <taxon>Vertebrata</taxon>
        <taxon>Euteleostomi</taxon>
        <taxon>Actinopterygii</taxon>
        <taxon>Neopterygii</taxon>
        <taxon>Teleostei</taxon>
        <taxon>Ostariophysi</taxon>
        <taxon>Siluriformes</taxon>
        <taxon>Sisoridae</taxon>
        <taxon>Sisorinae</taxon>
        <taxon>Bagarius</taxon>
    </lineage>
</organism>
<name>A0A556U5P0_BAGYA</name>
<feature type="region of interest" description="Disordered" evidence="1">
    <location>
        <begin position="1018"/>
        <end position="1110"/>
    </location>
</feature>
<feature type="compositionally biased region" description="Basic and acidic residues" evidence="1">
    <location>
        <begin position="343"/>
        <end position="357"/>
    </location>
</feature>
<feature type="compositionally biased region" description="Basic and acidic residues" evidence="1">
    <location>
        <begin position="1082"/>
        <end position="1107"/>
    </location>
</feature>
<feature type="compositionally biased region" description="Basic and acidic residues" evidence="1">
    <location>
        <begin position="788"/>
        <end position="799"/>
    </location>
</feature>
<evidence type="ECO:0000256" key="1">
    <source>
        <dbReference type="SAM" id="MobiDB-lite"/>
    </source>
</evidence>
<feature type="compositionally biased region" description="Basic and acidic residues" evidence="1">
    <location>
        <begin position="605"/>
        <end position="621"/>
    </location>
</feature>
<feature type="region of interest" description="Disordered" evidence="1">
    <location>
        <begin position="218"/>
        <end position="287"/>
    </location>
</feature>
<evidence type="ECO:0000313" key="2">
    <source>
        <dbReference type="EMBL" id="TSM94646.1"/>
    </source>
</evidence>
<feature type="region of interest" description="Disordered" evidence="1">
    <location>
        <begin position="910"/>
        <end position="930"/>
    </location>
</feature>
<feature type="compositionally biased region" description="Basic and acidic residues" evidence="1">
    <location>
        <begin position="218"/>
        <end position="232"/>
    </location>
</feature>
<dbReference type="Proteomes" id="UP000319801">
    <property type="component" value="Unassembled WGS sequence"/>
</dbReference>
<sequence>MNRSDKIAKKSKRRSSSYVPYGLKELVEAMSWAVIMERPEDTCQYLLNYTIELLQFRNENRLLDQREAIIQFHKGKDDQISDKKSSSGPAGSRSLSDHSFTPPEVAELLQDLLDETDDDRSVDGRVSTDFSEGSVTPSKFAEHLQEVPVDKADHLRRPLSQPKKSALQTYAQQTEGSKTDDDTCDQKKQLGDQVRTSSVQEGVLVSCKVTDTTLQDTPLDKDAQVSDEKSPDAEDSTYVSEVSPTTPEPADISLEAPPDKGHTALSEGDSSDRVESSQIIELSQTSPDIVELLQEAPLDKEDALLTDEKLSDAGDSTLNEDAILSKEDLTELTQIRPDIVDASVDKETAPISKKETSESVDSSYVTEPSQTPSEPVEPLFVAPLEKDDAPVSNEKSSDDVDSTLITAGSFLLPKPAELPMEASLDEDEPESDDGRDSNHFYEVSPSSHELLADVKILQANVLEDDSVDSSDLIEPQQTAVEFVGLIPGALPGKEDVTGSDENSSDDEDNSQFRQVGLTSPELVPDVEVLQEPPVEEAYYQPRPPSRPRKSPPSALKRHRITKSSMSDGETCNQRKESMVRVRSSSLQDDVLMTCKVTDSTWQEASTEKADYLLRPPSEPEKSPSSALKRYLTTDDSKSDIETCDQNEAVGQMTSSSERDGNFMSSEVTDTTMQETPPEKDDVPMSDEKLPDIIDSSYFTEPSQTAPEIEELLFEALLGKGAPVGYDKTFNGEESTYFSEVSVIPAERLPGILLLETQVKEADHLPRPPSQPDKSSPSALKRQRKTRGSKSDSETCDRKKPCISLSLQDSDLMTWRSTDQTQQEEPVDKEYAPASSEKSSDERDSTQFSTISPAPLQPATLLQEAPLTKDDDKSFNGDDSTQFGHVRLTPQKLYELLQEVPKDEADVEMVLSGRESPDGRDSRHSGLTSPEQAVLYQKALSDEADTDKSDGKDNIYFRKVSPTPPAMLLQEATPDEADAFLSIEKSSKVEESAHFTTARLASPELGSDVKRELAAVGAEKLQSEVPSHQVPSFVETTKRTRKTLLPKRLPSATASSSISSSSSSSSLSSSPCYPRRRLAPKSPSDDYEKDSHLQRPDPSQRVRARTSENEEVTVFRLPHRREEGVLSTEVLLQPQYRNGASIRIIGPGSVVIRGWPMSKSQTHQRCTCGQC</sequence>
<accession>A0A556U5P0</accession>
<feature type="region of interest" description="Disordered" evidence="1">
    <location>
        <begin position="335"/>
        <end position="445"/>
    </location>
</feature>
<feature type="compositionally biased region" description="Low complexity" evidence="1">
    <location>
        <begin position="1045"/>
        <end position="1069"/>
    </location>
</feature>
<feature type="compositionally biased region" description="Basic residues" evidence="1">
    <location>
        <begin position="545"/>
        <end position="561"/>
    </location>
</feature>
<feature type="compositionally biased region" description="Polar residues" evidence="1">
    <location>
        <begin position="359"/>
        <end position="373"/>
    </location>
</feature>
<dbReference type="OrthoDB" id="252964at2759"/>
<keyword evidence="3" id="KW-1185">Reference proteome</keyword>
<feature type="compositionally biased region" description="Basic and acidic residues" evidence="1">
    <location>
        <begin position="177"/>
        <end position="190"/>
    </location>
</feature>
<feature type="compositionally biased region" description="Basic and acidic residues" evidence="1">
    <location>
        <begin position="74"/>
        <end position="85"/>
    </location>
</feature>
<feature type="region of interest" description="Disordered" evidence="1">
    <location>
        <begin position="599"/>
        <end position="628"/>
    </location>
</feature>
<evidence type="ECO:0000313" key="3">
    <source>
        <dbReference type="Proteomes" id="UP000319801"/>
    </source>
</evidence>
<feature type="compositionally biased region" description="Basic and acidic residues" evidence="1">
    <location>
        <begin position="914"/>
        <end position="923"/>
    </location>
</feature>
<feature type="region of interest" description="Disordered" evidence="1">
    <location>
        <begin position="118"/>
        <end position="197"/>
    </location>
</feature>
<reference evidence="2 3" key="1">
    <citation type="journal article" date="2019" name="Genome Biol. Evol.">
        <title>Whole-Genome Sequencing of the Giant Devil Catfish, Bagarius yarrelli.</title>
        <authorList>
            <person name="Jiang W."/>
            <person name="Lv Y."/>
            <person name="Cheng L."/>
            <person name="Yang K."/>
            <person name="Chao B."/>
            <person name="Wang X."/>
            <person name="Li Y."/>
            <person name="Pan X."/>
            <person name="You X."/>
            <person name="Zhang Y."/>
            <person name="Yang J."/>
            <person name="Li J."/>
            <person name="Zhang X."/>
            <person name="Liu S."/>
            <person name="Sun C."/>
            <person name="Yang J."/>
            <person name="Shi Q."/>
        </authorList>
    </citation>
    <scope>NUCLEOTIDE SEQUENCE [LARGE SCALE GENOMIC DNA]</scope>
    <source>
        <strain evidence="2">JWS20170419001</strain>
        <tissue evidence="2">Muscle</tissue>
    </source>
</reference>
<feature type="compositionally biased region" description="Polar residues" evidence="1">
    <location>
        <begin position="562"/>
        <end position="571"/>
    </location>
</feature>
<feature type="region of interest" description="Disordered" evidence="1">
    <location>
        <begin position="649"/>
        <end position="688"/>
    </location>
</feature>
<feature type="compositionally biased region" description="Polar residues" evidence="1">
    <location>
        <begin position="162"/>
        <end position="176"/>
    </location>
</feature>
<feature type="compositionally biased region" description="Basic and acidic residues" evidence="1">
    <location>
        <begin position="140"/>
        <end position="156"/>
    </location>
</feature>
<feature type="compositionally biased region" description="Polar residues" evidence="1">
    <location>
        <begin position="804"/>
        <end position="823"/>
    </location>
</feature>
<feature type="compositionally biased region" description="Polar residues" evidence="1">
    <location>
        <begin position="276"/>
        <end position="287"/>
    </location>
</feature>
<feature type="region of interest" description="Disordered" evidence="1">
    <location>
        <begin position="74"/>
        <end position="101"/>
    </location>
</feature>
<feature type="region of interest" description="Disordered" evidence="1">
    <location>
        <begin position="758"/>
        <end position="885"/>
    </location>
</feature>
<feature type="compositionally biased region" description="Basic and acidic residues" evidence="1">
    <location>
        <begin position="676"/>
        <end position="688"/>
    </location>
</feature>
<comment type="caution">
    <text evidence="2">The sequence shown here is derived from an EMBL/GenBank/DDBJ whole genome shotgun (WGS) entry which is preliminary data.</text>
</comment>
<feature type="region of interest" description="Disordered" evidence="1">
    <location>
        <begin position="484"/>
        <end position="585"/>
    </location>
</feature>
<feature type="compositionally biased region" description="Polar residues" evidence="1">
    <location>
        <begin position="662"/>
        <end position="674"/>
    </location>
</feature>
<feature type="compositionally biased region" description="Polar residues" evidence="1">
    <location>
        <begin position="128"/>
        <end position="137"/>
    </location>
</feature>